<dbReference type="InterPro" id="IPR001466">
    <property type="entry name" value="Beta-lactam-related"/>
</dbReference>
<dbReference type="STRING" id="649349.Lbys_3544"/>
<reference key="1">
    <citation type="submission" date="2010-11" db="EMBL/GenBank/DDBJ databases">
        <title>The complete genome of Leadbetterella byssophila DSM 17132.</title>
        <authorList>
            <consortium name="US DOE Joint Genome Institute (JGI-PGF)"/>
            <person name="Lucas S."/>
            <person name="Copeland A."/>
            <person name="Lapidus A."/>
            <person name="Glavina del Rio T."/>
            <person name="Dalin E."/>
            <person name="Tice H."/>
            <person name="Bruce D."/>
            <person name="Goodwin L."/>
            <person name="Pitluck S."/>
            <person name="Kyrpides N."/>
            <person name="Mavromatis K."/>
            <person name="Ivanova N."/>
            <person name="Teshima H."/>
            <person name="Brettin T."/>
            <person name="Detter J.C."/>
            <person name="Han C."/>
            <person name="Tapia R."/>
            <person name="Land M."/>
            <person name="Hauser L."/>
            <person name="Markowitz V."/>
            <person name="Cheng J.-F."/>
            <person name="Hugenholtz P."/>
            <person name="Woyke T."/>
            <person name="Wu D."/>
            <person name="Tindall B."/>
            <person name="Pomrenke H.G."/>
            <person name="Brambilla E."/>
            <person name="Klenk H.-P."/>
            <person name="Eisen J.A."/>
        </authorList>
    </citation>
    <scope>NUCLEOTIDE SEQUENCE [LARGE SCALE GENOMIC DNA]</scope>
    <source>
        <strain>DSM 17132</strain>
    </source>
</reference>
<evidence type="ECO:0000313" key="3">
    <source>
        <dbReference type="Proteomes" id="UP000007435"/>
    </source>
</evidence>
<dbReference type="eggNOG" id="COG1680">
    <property type="taxonomic scope" value="Bacteria"/>
</dbReference>
<dbReference type="PANTHER" id="PTHR43283">
    <property type="entry name" value="BETA-LACTAMASE-RELATED"/>
    <property type="match status" value="1"/>
</dbReference>
<dbReference type="SUPFAM" id="SSF56601">
    <property type="entry name" value="beta-lactamase/transpeptidase-like"/>
    <property type="match status" value="1"/>
</dbReference>
<accession>E4RZ74</accession>
<dbReference type="Proteomes" id="UP000007435">
    <property type="component" value="Chromosome"/>
</dbReference>
<dbReference type="PANTHER" id="PTHR43283:SF7">
    <property type="entry name" value="BETA-LACTAMASE-RELATED DOMAIN-CONTAINING PROTEIN"/>
    <property type="match status" value="1"/>
</dbReference>
<sequence length="480" mass="54470">MKRILLLLLFPLWLSAQNLPKDIGEGIDQNAVLEFLKEWQKDHEPHSIMIVRGGKVITEGWFNPFSREYPHTLYSVSKSFTATAVGLALEEGLLDWNKPIIEYFPDKIPLNPSENLKKLKIKDLLTMSSGHEKEPIQIVGEEDWVKAFLHTDFPNVPGKRFLYNSPATYMLSALVQKASGKTVLDYLRPRLFEPLGISGMDWEVDAQGINVGGWGLRLTTEDLAKFGLLFLNKGKWEGKQILPQKWVVEASSPQIYPTVGVTDDLMKNSDWHQGYGYQMWRGRHNTFRADGAYGQNIIVVPQFDAVIVTTGESPNLPGLLNLIWKYLLPALEKGKVVHENFPGELKALALLPLSSSIKGNLKDLKFSDPSLKGIRFEDRSGNLWVSFQTDSVEHKIPFGNGEWIKSNTTMKPPHIFPGIKTNKEVISKHAVAASYAWRSQNVLELQLKYTENIHTRYYTIDFTKSEVNYKSILGSPQVYR</sequence>
<dbReference type="EMBL" id="CP002305">
    <property type="protein sequence ID" value="ADQ19192.1"/>
    <property type="molecule type" value="Genomic_DNA"/>
</dbReference>
<protein>
    <submittedName>
        <fullName evidence="2">Beta-lactamase</fullName>
    </submittedName>
</protein>
<dbReference type="Pfam" id="PF00144">
    <property type="entry name" value="Beta-lactamase"/>
    <property type="match status" value="1"/>
</dbReference>
<evidence type="ECO:0000313" key="2">
    <source>
        <dbReference type="EMBL" id="ADQ19192.1"/>
    </source>
</evidence>
<gene>
    <name evidence="2" type="ordered locus">Lbys_3544</name>
</gene>
<evidence type="ECO:0000259" key="1">
    <source>
        <dbReference type="Pfam" id="PF00144"/>
    </source>
</evidence>
<proteinExistence type="predicted"/>
<dbReference type="Gene3D" id="3.40.710.10">
    <property type="entry name" value="DD-peptidase/beta-lactamase superfamily"/>
    <property type="match status" value="1"/>
</dbReference>
<dbReference type="HOGENOM" id="CLU_030169_3_1_10"/>
<dbReference type="AlphaFoldDB" id="E4RZ74"/>
<dbReference type="InterPro" id="IPR012338">
    <property type="entry name" value="Beta-lactam/transpept-like"/>
</dbReference>
<dbReference type="OrthoDB" id="9773047at2"/>
<keyword evidence="3" id="KW-1185">Reference proteome</keyword>
<dbReference type="RefSeq" id="WP_013410213.1">
    <property type="nucleotide sequence ID" value="NC_014655.1"/>
</dbReference>
<feature type="domain" description="Beta-lactamase-related" evidence="1">
    <location>
        <begin position="47"/>
        <end position="308"/>
    </location>
</feature>
<dbReference type="KEGG" id="lby:Lbys_3544"/>
<name>E4RZ74_LEAB4</name>
<organism evidence="2 3">
    <name type="scientific">Leadbetterella byssophila (strain DSM 17132 / JCM 16389 / KACC 11308 / NBRC 106382 / 4M15)</name>
    <dbReference type="NCBI Taxonomy" id="649349"/>
    <lineage>
        <taxon>Bacteria</taxon>
        <taxon>Pseudomonadati</taxon>
        <taxon>Bacteroidota</taxon>
        <taxon>Cytophagia</taxon>
        <taxon>Cytophagales</taxon>
        <taxon>Leadbetterellaceae</taxon>
        <taxon>Leadbetterella</taxon>
    </lineage>
</organism>
<dbReference type="InterPro" id="IPR050789">
    <property type="entry name" value="Diverse_Enzym_Activities"/>
</dbReference>
<reference evidence="2 3" key="2">
    <citation type="journal article" date="2011" name="Stand. Genomic Sci.">
        <title>Complete genome sequence of Leadbetterella byssophila type strain (4M15).</title>
        <authorList>
            <person name="Abt B."/>
            <person name="Teshima H."/>
            <person name="Lucas S."/>
            <person name="Lapidus A."/>
            <person name="Del Rio T.G."/>
            <person name="Nolan M."/>
            <person name="Tice H."/>
            <person name="Cheng J.F."/>
            <person name="Pitluck S."/>
            <person name="Liolios K."/>
            <person name="Pagani I."/>
            <person name="Ivanova N."/>
            <person name="Mavromatis K."/>
            <person name="Pati A."/>
            <person name="Tapia R."/>
            <person name="Han C."/>
            <person name="Goodwin L."/>
            <person name="Chen A."/>
            <person name="Palaniappan K."/>
            <person name="Land M."/>
            <person name="Hauser L."/>
            <person name="Chang Y.J."/>
            <person name="Jeffries C.D."/>
            <person name="Rohde M."/>
            <person name="Goker M."/>
            <person name="Tindall B.J."/>
            <person name="Detter J.C."/>
            <person name="Woyke T."/>
            <person name="Bristow J."/>
            <person name="Eisen J.A."/>
            <person name="Markowitz V."/>
            <person name="Hugenholtz P."/>
            <person name="Klenk H.P."/>
            <person name="Kyrpides N.C."/>
        </authorList>
    </citation>
    <scope>NUCLEOTIDE SEQUENCE [LARGE SCALE GENOMIC DNA]</scope>
    <source>
        <strain evidence="3">DSM 17132 / JCM 16389 / KACC 11308 / NBRC 106382 / 4M15</strain>
    </source>
</reference>